<organism evidence="1 2">
    <name type="scientific">Symbiodinium pilosum</name>
    <name type="common">Dinoflagellate</name>
    <dbReference type="NCBI Taxonomy" id="2952"/>
    <lineage>
        <taxon>Eukaryota</taxon>
        <taxon>Sar</taxon>
        <taxon>Alveolata</taxon>
        <taxon>Dinophyceae</taxon>
        <taxon>Suessiales</taxon>
        <taxon>Symbiodiniaceae</taxon>
        <taxon>Symbiodinium</taxon>
    </lineage>
</organism>
<feature type="non-terminal residue" evidence="1">
    <location>
        <position position="118"/>
    </location>
</feature>
<name>A0A812RCT0_SYMPI</name>
<dbReference type="Proteomes" id="UP000649617">
    <property type="component" value="Unassembled WGS sequence"/>
</dbReference>
<accession>A0A812RCT0</accession>
<keyword evidence="2" id="KW-1185">Reference proteome</keyword>
<proteinExistence type="predicted"/>
<dbReference type="OrthoDB" id="437223at2759"/>
<sequence length="118" mass="13563">MPTGGPTRTGQWTEDNNWQFELRFCACAQRQCRESKRGRARDFRTDKFRTVALGDLADKKNEWVARSPRNKYVEMARLSGDCRFDLGDAVLANLSAVEKELGERPTRRKGKTAPTWPK</sequence>
<gene>
    <name evidence="1" type="ORF">SPIL2461_LOCUS10534</name>
</gene>
<evidence type="ECO:0000313" key="1">
    <source>
        <dbReference type="EMBL" id="CAE7430630.1"/>
    </source>
</evidence>
<dbReference type="AlphaFoldDB" id="A0A812RCT0"/>
<evidence type="ECO:0000313" key="2">
    <source>
        <dbReference type="Proteomes" id="UP000649617"/>
    </source>
</evidence>
<protein>
    <submittedName>
        <fullName evidence="1">Uncharacterized protein</fullName>
    </submittedName>
</protein>
<comment type="caution">
    <text evidence="1">The sequence shown here is derived from an EMBL/GenBank/DDBJ whole genome shotgun (WGS) entry which is preliminary data.</text>
</comment>
<reference evidence="1" key="1">
    <citation type="submission" date="2021-02" db="EMBL/GenBank/DDBJ databases">
        <authorList>
            <person name="Dougan E. K."/>
            <person name="Rhodes N."/>
            <person name="Thang M."/>
            <person name="Chan C."/>
        </authorList>
    </citation>
    <scope>NUCLEOTIDE SEQUENCE</scope>
</reference>
<dbReference type="EMBL" id="CAJNIZ010019753">
    <property type="protein sequence ID" value="CAE7430630.1"/>
    <property type="molecule type" value="Genomic_DNA"/>
</dbReference>